<sequence length="203" mass="23098">MEGERVEHDPEEVLRFAEEWVAEVEQRAADEAAFLDEIRADLFQTSLCCQEDQVELLTVLEDLQKKITAAEDALQDVQNIDQSSLSCSDLEKQRADLLHHERSLKLQERSLQDTLENLSKQRKTLQSQKELLKKLTTEIQRNQMVLALCASTFHMIACDGGDNGIAGSLVDSKGCVVDNFEFNRENMDAFDVCEKLWNLCMTS</sequence>
<proteinExistence type="predicted"/>
<keyword evidence="3" id="KW-1185">Reference proteome</keyword>
<evidence type="ECO:0000313" key="2">
    <source>
        <dbReference type="EMBL" id="KAI5083575.1"/>
    </source>
</evidence>
<evidence type="ECO:0008006" key="4">
    <source>
        <dbReference type="Google" id="ProtNLM"/>
    </source>
</evidence>
<dbReference type="OrthoDB" id="1906227at2759"/>
<keyword evidence="1" id="KW-0175">Coiled coil</keyword>
<accession>A0A9D4ZSF0</accession>
<dbReference type="InterPro" id="IPR044951">
    <property type="entry name" value="SPC24-like"/>
</dbReference>
<feature type="coiled-coil region" evidence="1">
    <location>
        <begin position="60"/>
        <end position="138"/>
    </location>
</feature>
<dbReference type="GO" id="GO:0051983">
    <property type="term" value="P:regulation of chromosome segregation"/>
    <property type="evidence" value="ECO:0007669"/>
    <property type="project" value="InterPro"/>
</dbReference>
<dbReference type="AlphaFoldDB" id="A0A9D4ZSF0"/>
<organism evidence="2 3">
    <name type="scientific">Adiantum capillus-veneris</name>
    <name type="common">Maidenhair fern</name>
    <dbReference type="NCBI Taxonomy" id="13818"/>
    <lineage>
        <taxon>Eukaryota</taxon>
        <taxon>Viridiplantae</taxon>
        <taxon>Streptophyta</taxon>
        <taxon>Embryophyta</taxon>
        <taxon>Tracheophyta</taxon>
        <taxon>Polypodiopsida</taxon>
        <taxon>Polypodiidae</taxon>
        <taxon>Polypodiales</taxon>
        <taxon>Pteridineae</taxon>
        <taxon>Pteridaceae</taxon>
        <taxon>Vittarioideae</taxon>
        <taxon>Adiantum</taxon>
    </lineage>
</organism>
<evidence type="ECO:0000313" key="3">
    <source>
        <dbReference type="Proteomes" id="UP000886520"/>
    </source>
</evidence>
<dbReference type="PANTHER" id="PTHR35730:SF2">
    <property type="entry name" value="KINETOCHORE PROTEIN SPC24 HOMOLOG-RELATED"/>
    <property type="match status" value="1"/>
</dbReference>
<reference evidence="2" key="1">
    <citation type="submission" date="2021-01" db="EMBL/GenBank/DDBJ databases">
        <title>Adiantum capillus-veneris genome.</title>
        <authorList>
            <person name="Fang Y."/>
            <person name="Liao Q."/>
        </authorList>
    </citation>
    <scope>NUCLEOTIDE SEQUENCE</scope>
    <source>
        <strain evidence="2">H3</strain>
        <tissue evidence="2">Leaf</tissue>
    </source>
</reference>
<comment type="caution">
    <text evidence="2">The sequence shown here is derived from an EMBL/GenBank/DDBJ whole genome shotgun (WGS) entry which is preliminary data.</text>
</comment>
<gene>
    <name evidence="2" type="ORF">GOP47_0003318</name>
</gene>
<dbReference type="Proteomes" id="UP000886520">
    <property type="component" value="Chromosome 3"/>
</dbReference>
<dbReference type="EMBL" id="JABFUD020000002">
    <property type="protein sequence ID" value="KAI5083575.1"/>
    <property type="molecule type" value="Genomic_DNA"/>
</dbReference>
<name>A0A9D4ZSF0_ADICA</name>
<protein>
    <recommendedName>
        <fullName evidence="4">Kinetochore protein Spc24</fullName>
    </recommendedName>
</protein>
<dbReference type="PANTHER" id="PTHR35730">
    <property type="entry name" value="KINETOCHORE PROTEIN SPC24 HOMOLOG-RELATED"/>
    <property type="match status" value="1"/>
</dbReference>
<evidence type="ECO:0000256" key="1">
    <source>
        <dbReference type="SAM" id="Coils"/>
    </source>
</evidence>